<organism evidence="2 3">
    <name type="scientific">Mycena citricolor</name>
    <dbReference type="NCBI Taxonomy" id="2018698"/>
    <lineage>
        <taxon>Eukaryota</taxon>
        <taxon>Fungi</taxon>
        <taxon>Dikarya</taxon>
        <taxon>Basidiomycota</taxon>
        <taxon>Agaricomycotina</taxon>
        <taxon>Agaricomycetes</taxon>
        <taxon>Agaricomycetidae</taxon>
        <taxon>Agaricales</taxon>
        <taxon>Marasmiineae</taxon>
        <taxon>Mycenaceae</taxon>
        <taxon>Mycena</taxon>
    </lineage>
</organism>
<feature type="region of interest" description="Disordered" evidence="1">
    <location>
        <begin position="1"/>
        <end position="37"/>
    </location>
</feature>
<dbReference type="Proteomes" id="UP001295794">
    <property type="component" value="Unassembled WGS sequence"/>
</dbReference>
<comment type="caution">
    <text evidence="2">The sequence shown here is derived from an EMBL/GenBank/DDBJ whole genome shotgun (WGS) entry which is preliminary data.</text>
</comment>
<evidence type="ECO:0000256" key="1">
    <source>
        <dbReference type="SAM" id="MobiDB-lite"/>
    </source>
</evidence>
<evidence type="ECO:0000313" key="3">
    <source>
        <dbReference type="Proteomes" id="UP001295794"/>
    </source>
</evidence>
<dbReference type="AlphaFoldDB" id="A0AAD2JYE6"/>
<feature type="compositionally biased region" description="Low complexity" evidence="1">
    <location>
        <begin position="25"/>
        <end position="37"/>
    </location>
</feature>
<keyword evidence="3" id="KW-1185">Reference proteome</keyword>
<feature type="compositionally biased region" description="Pro residues" evidence="1">
    <location>
        <begin position="82"/>
        <end position="99"/>
    </location>
</feature>
<protein>
    <submittedName>
        <fullName evidence="2">Uncharacterized protein</fullName>
    </submittedName>
</protein>
<reference evidence="2" key="1">
    <citation type="submission" date="2023-11" db="EMBL/GenBank/DDBJ databases">
        <authorList>
            <person name="De Vega J J."/>
            <person name="De Vega J J."/>
        </authorList>
    </citation>
    <scope>NUCLEOTIDE SEQUENCE</scope>
</reference>
<gene>
    <name evidence="2" type="ORF">MYCIT1_LOCUS12080</name>
</gene>
<dbReference type="EMBL" id="CAVNYO010000138">
    <property type="protein sequence ID" value="CAK5268797.1"/>
    <property type="molecule type" value="Genomic_DNA"/>
</dbReference>
<feature type="region of interest" description="Disordered" evidence="1">
    <location>
        <begin position="49"/>
        <end position="99"/>
    </location>
</feature>
<feature type="non-terminal residue" evidence="2">
    <location>
        <position position="99"/>
    </location>
</feature>
<sequence length="99" mass="10682">MLSESESSFVRDGSSCIPSLHVPDSSSSELSSNSSSELLSIVDPLPLPLPLPRPRVPLPQPRVPLPLGASDSVVPCPRLRPRPLPPRVLDPRPPCPRPR</sequence>
<evidence type="ECO:0000313" key="2">
    <source>
        <dbReference type="EMBL" id="CAK5268797.1"/>
    </source>
</evidence>
<accession>A0AAD2JYE6</accession>
<name>A0AAD2JYE6_9AGAR</name>
<proteinExistence type="predicted"/>
<feature type="compositionally biased region" description="Pro residues" evidence="1">
    <location>
        <begin position="49"/>
        <end position="64"/>
    </location>
</feature>